<protein>
    <submittedName>
        <fullName evidence="1">SDR family oxidoreductase</fullName>
    </submittedName>
</protein>
<name>A0ACC6PH07_9BACL</name>
<reference evidence="1" key="1">
    <citation type="submission" date="2024-03" db="EMBL/GenBank/DDBJ databases">
        <title>Whole genome sequecning of epiphytes from Marcgravia umbellata leaves.</title>
        <authorList>
            <person name="Kumar G."/>
            <person name="Savka M.A."/>
        </authorList>
    </citation>
    <scope>NUCLEOTIDE SEQUENCE</scope>
    <source>
        <strain evidence="1">RIT_BL5</strain>
    </source>
</reference>
<organism evidence="1 2">
    <name type="scientific">Saccharibacillus sacchari</name>
    <dbReference type="NCBI Taxonomy" id="456493"/>
    <lineage>
        <taxon>Bacteria</taxon>
        <taxon>Bacillati</taxon>
        <taxon>Bacillota</taxon>
        <taxon>Bacilli</taxon>
        <taxon>Bacillales</taxon>
        <taxon>Paenibacillaceae</taxon>
        <taxon>Saccharibacillus</taxon>
    </lineage>
</organism>
<dbReference type="Proteomes" id="UP001380953">
    <property type="component" value="Unassembled WGS sequence"/>
</dbReference>
<accession>A0ACC6PH07</accession>
<sequence length="293" mass="31388">MKVFVTGATGFIGTAVVRELLEAGHEVVGLARSSKGEEALKAAGAEVLRGSLQDLESLRRGAEQADGVIHLAYIHDFSDRAASEAADRQATEVIGEALAGTDKPFVLTSGMLMMRQDVVNTENDLAVGTGRYAEVAVDRLAEKGIRASVVRLSPTVHGEHDYGFVRVLVQIAREKGFSAYAGDGSNHWPAVHRLDSARLFRLAVESAPAGSRLHGVAEEGVPFLSIAEAIGHHLNVPVRSIPADQAASHFGWLNFAASANCQASSTQTQQLLNWHPQHPDLLSDLEAGYYFTD</sequence>
<dbReference type="EMBL" id="JBBKAR010000050">
    <property type="protein sequence ID" value="MEJ8306160.1"/>
    <property type="molecule type" value="Genomic_DNA"/>
</dbReference>
<comment type="caution">
    <text evidence="1">The sequence shown here is derived from an EMBL/GenBank/DDBJ whole genome shotgun (WGS) entry which is preliminary data.</text>
</comment>
<gene>
    <name evidence="1" type="ORF">WKI47_19840</name>
</gene>
<keyword evidence="2" id="KW-1185">Reference proteome</keyword>
<evidence type="ECO:0000313" key="1">
    <source>
        <dbReference type="EMBL" id="MEJ8306160.1"/>
    </source>
</evidence>
<evidence type="ECO:0000313" key="2">
    <source>
        <dbReference type="Proteomes" id="UP001380953"/>
    </source>
</evidence>
<proteinExistence type="predicted"/>